<dbReference type="GO" id="GO:0070006">
    <property type="term" value="F:metalloaminopeptidase activity"/>
    <property type="evidence" value="ECO:0007669"/>
    <property type="project" value="TreeGrafter"/>
</dbReference>
<evidence type="ECO:0000256" key="6">
    <source>
        <dbReference type="ARBA" id="ARBA00022833"/>
    </source>
</evidence>
<dbReference type="GO" id="GO:0005737">
    <property type="term" value="C:cytoplasm"/>
    <property type="evidence" value="ECO:0007669"/>
    <property type="project" value="TreeGrafter"/>
</dbReference>
<evidence type="ECO:0000256" key="2">
    <source>
        <dbReference type="ARBA" id="ARBA00022438"/>
    </source>
</evidence>
<feature type="binding site" evidence="9">
    <location>
        <position position="335"/>
    </location>
    <ligand>
        <name>Zn(2+)</name>
        <dbReference type="ChEBI" id="CHEBI:29105"/>
        <note>catalytic</note>
    </ligand>
</feature>
<name>A0A7S3PL68_9STRA</name>
<dbReference type="Gene3D" id="1.10.390.10">
    <property type="entry name" value="Neutral Protease Domain 2"/>
    <property type="match status" value="1"/>
</dbReference>
<reference evidence="15" key="1">
    <citation type="submission" date="2021-01" db="EMBL/GenBank/DDBJ databases">
        <authorList>
            <person name="Corre E."/>
            <person name="Pelletier E."/>
            <person name="Niang G."/>
            <person name="Scheremetjew M."/>
            <person name="Finn R."/>
            <person name="Kale V."/>
            <person name="Holt S."/>
            <person name="Cochrane G."/>
            <person name="Meng A."/>
            <person name="Brown T."/>
            <person name="Cohen L."/>
        </authorList>
    </citation>
    <scope>NUCLEOTIDE SEQUENCE</scope>
    <source>
        <strain evidence="15">GSBS06</strain>
    </source>
</reference>
<evidence type="ECO:0000256" key="1">
    <source>
        <dbReference type="ARBA" id="ARBA00010136"/>
    </source>
</evidence>
<feature type="domain" description="Peptidase M1 membrane alanine aminopeptidase" evidence="12">
    <location>
        <begin position="240"/>
        <end position="457"/>
    </location>
</feature>
<feature type="active site" description="Proton acceptor" evidence="8">
    <location>
        <position position="313"/>
    </location>
</feature>
<dbReference type="GO" id="GO:0005615">
    <property type="term" value="C:extracellular space"/>
    <property type="evidence" value="ECO:0007669"/>
    <property type="project" value="TreeGrafter"/>
</dbReference>
<sequence>MSKFKSSPNRVVLTDLVEPLQYDLEMTPNISGDFKFQASVKITLDIKAPNLKSITLHSRELELLSCSYQGEDGEKIIKANGFEYNEALKTVKISFGPELPVSKGFLSIDYIGKHNDQMAGFYRSGYKNKEGEDKIMVSTQFEALDARRCFPCVDEPGRKSRFKCSLIVDQNLTALSNMPEENVETLDRGKKKVTFQNTPKMSTYLLAFVVGEFDYIETVTDHGVIIRVYVPPGKHHLGSFSLDVAKKSLDIYDDLFGQPYPLPKLDMVGIPEFQAGAMENWGLVTYRMADLLIDPVRASSSQKQRVGEVVAHELAHQWFGNLVTMEWWDDLWLNEGFASWMQKYAIDSIYPEWKIWEQFIVDDQARAMMLDALASSHPIQVPINHAEEVEQIFDAISYAKGASVIRMIFAYLGEDAFMKGLQLYMKTHQYENTDTSDLWKAWEITSKKPVSKVMASWTEQMGYPVISVLNSAWNQQAGVCKLTVEQSWFLSDGSSPAESKSKLWTIPLFASTAEGEVQLGLFDSKRKEITVKVGKSSWLKLNGGQHVPIRINYTEDLLSRLENGILKQELSAEDRQGVVLDTFALCKAGHMDPASLINLIGSYKSETEFTVWEAVATVIMGLDRPLKNNASLSSKFGNFVAELIKIPAQKVGWEAKEDDGHLGRLHRKLMVGLQAAFCHNSDTVVKEAHGRFEKYIADPFHADTAAILPTELKSSVFRIVLKNASDARPYEELLKILDQEEDIAEKKEIYFSLGYVNSRELKRRTLDWCTSGEIKLQDFFYPMSSVSGSSVEGLELAWEYLQEHFDRIRGMLANANPMLFGAVVTSSASGFTSEEKAKEIEEFFEGKPVDKISRKIQQLVESTRANAKLKILLESSDGFKKYLEEFAN</sequence>
<feature type="domain" description="ERAP1-like C-terminal" evidence="13">
    <location>
        <begin position="538"/>
        <end position="864"/>
    </location>
</feature>
<feature type="site" description="Transition state stabilizer" evidence="10">
    <location>
        <position position="398"/>
    </location>
</feature>
<dbReference type="PANTHER" id="PTHR11533">
    <property type="entry name" value="PROTEASE M1 ZINC METALLOPROTEASE"/>
    <property type="match status" value="1"/>
</dbReference>
<dbReference type="InterPro" id="IPR014782">
    <property type="entry name" value="Peptidase_M1_dom"/>
</dbReference>
<dbReference type="Gene3D" id="1.25.50.20">
    <property type="match status" value="1"/>
</dbReference>
<gene>
    <name evidence="15" type="ORF">ASTO00021_LOCUS13051</name>
</gene>
<evidence type="ECO:0000259" key="13">
    <source>
        <dbReference type="Pfam" id="PF11838"/>
    </source>
</evidence>
<dbReference type="Gene3D" id="2.60.40.1730">
    <property type="entry name" value="tricorn interacting facor f3 domain"/>
    <property type="match status" value="1"/>
</dbReference>
<dbReference type="Pfam" id="PF11838">
    <property type="entry name" value="ERAP1_C"/>
    <property type="match status" value="1"/>
</dbReference>
<proteinExistence type="inferred from homology"/>
<protein>
    <recommendedName>
        <fullName evidence="11">Aminopeptidase</fullName>
        <ecNumber evidence="11">3.4.11.-</ecNumber>
    </recommendedName>
</protein>
<dbReference type="GO" id="GO:0042277">
    <property type="term" value="F:peptide binding"/>
    <property type="evidence" value="ECO:0007669"/>
    <property type="project" value="TreeGrafter"/>
</dbReference>
<dbReference type="PANTHER" id="PTHR11533:SF174">
    <property type="entry name" value="PUROMYCIN-SENSITIVE AMINOPEPTIDASE-RELATED"/>
    <property type="match status" value="1"/>
</dbReference>
<dbReference type="EC" id="3.4.11.-" evidence="11"/>
<keyword evidence="2 11" id="KW-0031">Aminopeptidase</keyword>
<dbReference type="InterPro" id="IPR050344">
    <property type="entry name" value="Peptidase_M1_aminopeptidases"/>
</dbReference>
<dbReference type="PRINTS" id="PR00756">
    <property type="entry name" value="ALADIPTASE"/>
</dbReference>
<dbReference type="InterPro" id="IPR027268">
    <property type="entry name" value="Peptidase_M4/M1_CTD_sf"/>
</dbReference>
<evidence type="ECO:0000259" key="12">
    <source>
        <dbReference type="Pfam" id="PF01433"/>
    </source>
</evidence>
<evidence type="ECO:0000259" key="14">
    <source>
        <dbReference type="Pfam" id="PF17900"/>
    </source>
</evidence>
<dbReference type="Gene3D" id="2.60.40.1910">
    <property type="match status" value="1"/>
</dbReference>
<dbReference type="SUPFAM" id="SSF55486">
    <property type="entry name" value="Metalloproteases ('zincins'), catalytic domain"/>
    <property type="match status" value="1"/>
</dbReference>
<dbReference type="AlphaFoldDB" id="A0A7S3PL68"/>
<comment type="similarity">
    <text evidence="1 11">Belongs to the peptidase M1 family.</text>
</comment>
<dbReference type="Pfam" id="PF17900">
    <property type="entry name" value="Peptidase_M1_N"/>
    <property type="match status" value="1"/>
</dbReference>
<keyword evidence="6 9" id="KW-0862">Zinc</keyword>
<evidence type="ECO:0000256" key="3">
    <source>
        <dbReference type="ARBA" id="ARBA00022670"/>
    </source>
</evidence>
<keyword evidence="5 11" id="KW-0378">Hydrolase</keyword>
<dbReference type="GO" id="GO:0006508">
    <property type="term" value="P:proteolysis"/>
    <property type="evidence" value="ECO:0007669"/>
    <property type="project" value="UniProtKB-KW"/>
</dbReference>
<evidence type="ECO:0000256" key="4">
    <source>
        <dbReference type="ARBA" id="ARBA00022723"/>
    </source>
</evidence>
<dbReference type="InterPro" id="IPR042097">
    <property type="entry name" value="Aminopeptidase_N-like_N_sf"/>
</dbReference>
<dbReference type="SUPFAM" id="SSF63737">
    <property type="entry name" value="Leukotriene A4 hydrolase N-terminal domain"/>
    <property type="match status" value="1"/>
</dbReference>
<comment type="cofactor">
    <cofactor evidence="9 11">
        <name>Zn(2+)</name>
        <dbReference type="ChEBI" id="CHEBI:29105"/>
    </cofactor>
    <text evidence="9 11">Binds 1 zinc ion per subunit.</text>
</comment>
<evidence type="ECO:0000256" key="7">
    <source>
        <dbReference type="ARBA" id="ARBA00023049"/>
    </source>
</evidence>
<dbReference type="InterPro" id="IPR024571">
    <property type="entry name" value="ERAP1-like_C_dom"/>
</dbReference>
<dbReference type="GO" id="GO:0008270">
    <property type="term" value="F:zinc ion binding"/>
    <property type="evidence" value="ECO:0007669"/>
    <property type="project" value="UniProtKB-UniRule"/>
</dbReference>
<dbReference type="GO" id="GO:0043171">
    <property type="term" value="P:peptide catabolic process"/>
    <property type="evidence" value="ECO:0007669"/>
    <property type="project" value="TreeGrafter"/>
</dbReference>
<evidence type="ECO:0000256" key="11">
    <source>
        <dbReference type="RuleBase" id="RU364040"/>
    </source>
</evidence>
<keyword evidence="3 11" id="KW-0645">Protease</keyword>
<dbReference type="FunFam" id="1.10.390.10:FF:000001">
    <property type="entry name" value="Aminopeptidase"/>
    <property type="match status" value="1"/>
</dbReference>
<keyword evidence="7 11" id="KW-0482">Metalloprotease</keyword>
<dbReference type="FunFam" id="2.60.40.1730:FF:000002">
    <property type="entry name" value="Aminopeptidase"/>
    <property type="match status" value="1"/>
</dbReference>
<accession>A0A7S3PL68</accession>
<feature type="binding site" evidence="9">
    <location>
        <position position="312"/>
    </location>
    <ligand>
        <name>Zn(2+)</name>
        <dbReference type="ChEBI" id="CHEBI:29105"/>
        <note>catalytic</note>
    </ligand>
</feature>
<evidence type="ECO:0000256" key="5">
    <source>
        <dbReference type="ARBA" id="ARBA00022801"/>
    </source>
</evidence>
<evidence type="ECO:0000256" key="10">
    <source>
        <dbReference type="PIRSR" id="PIRSR634016-4"/>
    </source>
</evidence>
<evidence type="ECO:0000256" key="9">
    <source>
        <dbReference type="PIRSR" id="PIRSR634016-3"/>
    </source>
</evidence>
<organism evidence="15">
    <name type="scientific">Aplanochytrium stocchinoi</name>
    <dbReference type="NCBI Taxonomy" id="215587"/>
    <lineage>
        <taxon>Eukaryota</taxon>
        <taxon>Sar</taxon>
        <taxon>Stramenopiles</taxon>
        <taxon>Bigyra</taxon>
        <taxon>Labyrinthulomycetes</taxon>
        <taxon>Thraustochytrida</taxon>
        <taxon>Thraustochytriidae</taxon>
        <taxon>Aplanochytrium</taxon>
    </lineage>
</organism>
<feature type="binding site" evidence="9">
    <location>
        <position position="316"/>
    </location>
    <ligand>
        <name>Zn(2+)</name>
        <dbReference type="ChEBI" id="CHEBI:29105"/>
        <note>catalytic</note>
    </ligand>
</feature>
<dbReference type="EMBL" id="HBIN01017129">
    <property type="protein sequence ID" value="CAE0442940.1"/>
    <property type="molecule type" value="Transcribed_RNA"/>
</dbReference>
<evidence type="ECO:0000256" key="8">
    <source>
        <dbReference type="PIRSR" id="PIRSR634016-1"/>
    </source>
</evidence>
<keyword evidence="4 9" id="KW-0479">Metal-binding</keyword>
<dbReference type="GO" id="GO:0016020">
    <property type="term" value="C:membrane"/>
    <property type="evidence" value="ECO:0007669"/>
    <property type="project" value="TreeGrafter"/>
</dbReference>
<dbReference type="FunFam" id="1.25.50.20:FF:000002">
    <property type="entry name" value="Aminopeptidase"/>
    <property type="match status" value="1"/>
</dbReference>
<evidence type="ECO:0000313" key="15">
    <source>
        <dbReference type="EMBL" id="CAE0442940.1"/>
    </source>
</evidence>
<dbReference type="InterPro" id="IPR001930">
    <property type="entry name" value="Peptidase_M1"/>
</dbReference>
<feature type="domain" description="Aminopeptidase N-like N-terminal" evidence="14">
    <location>
        <begin position="19"/>
        <end position="205"/>
    </location>
</feature>
<dbReference type="CDD" id="cd09601">
    <property type="entry name" value="M1_APN-Q_like"/>
    <property type="match status" value="1"/>
</dbReference>
<dbReference type="InterPro" id="IPR034016">
    <property type="entry name" value="M1_APN-typ"/>
</dbReference>
<dbReference type="Pfam" id="PF01433">
    <property type="entry name" value="Peptidase_M1"/>
    <property type="match status" value="1"/>
</dbReference>
<dbReference type="InterPro" id="IPR045357">
    <property type="entry name" value="Aminopeptidase_N-like_N"/>
</dbReference>